<evidence type="ECO:0000313" key="3">
    <source>
        <dbReference type="Proteomes" id="UP000037510"/>
    </source>
</evidence>
<evidence type="ECO:0000256" key="1">
    <source>
        <dbReference type="SAM" id="MobiDB-lite"/>
    </source>
</evidence>
<dbReference type="EMBL" id="JTDY01004190">
    <property type="protein sequence ID" value="KOB68478.1"/>
    <property type="molecule type" value="Genomic_DNA"/>
</dbReference>
<proteinExistence type="predicted"/>
<feature type="non-terminal residue" evidence="2">
    <location>
        <position position="67"/>
    </location>
</feature>
<protein>
    <submittedName>
        <fullName evidence="2">Uncharacterized protein</fullName>
    </submittedName>
</protein>
<feature type="region of interest" description="Disordered" evidence="1">
    <location>
        <begin position="39"/>
        <end position="67"/>
    </location>
</feature>
<dbReference type="AlphaFoldDB" id="A0A0L7KYX9"/>
<evidence type="ECO:0000313" key="2">
    <source>
        <dbReference type="EMBL" id="KOB68478.1"/>
    </source>
</evidence>
<name>A0A0L7KYX9_OPEBR</name>
<gene>
    <name evidence="2" type="ORF">OBRU01_18391</name>
</gene>
<dbReference type="Proteomes" id="UP000037510">
    <property type="component" value="Unassembled WGS sequence"/>
</dbReference>
<sequence length="67" mass="7365">MRKIKLDAYRAASFSGENHQKFFLGHMVVFRMHINKEVIQGPGGTRQETTPSSEEPARGGHHGGCAA</sequence>
<comment type="caution">
    <text evidence="2">The sequence shown here is derived from an EMBL/GenBank/DDBJ whole genome shotgun (WGS) entry which is preliminary data.</text>
</comment>
<reference evidence="2 3" key="1">
    <citation type="journal article" date="2015" name="Genome Biol. Evol.">
        <title>The genome of winter moth (Operophtera brumata) provides a genomic perspective on sexual dimorphism and phenology.</title>
        <authorList>
            <person name="Derks M.F."/>
            <person name="Smit S."/>
            <person name="Salis L."/>
            <person name="Schijlen E."/>
            <person name="Bossers A."/>
            <person name="Mateman C."/>
            <person name="Pijl A.S."/>
            <person name="de Ridder D."/>
            <person name="Groenen M.A."/>
            <person name="Visser M.E."/>
            <person name="Megens H.J."/>
        </authorList>
    </citation>
    <scope>NUCLEOTIDE SEQUENCE [LARGE SCALE GENOMIC DNA]</scope>
    <source>
        <strain evidence="2">WM2013NL</strain>
        <tissue evidence="2">Head and thorax</tissue>
    </source>
</reference>
<keyword evidence="3" id="KW-1185">Reference proteome</keyword>
<organism evidence="2 3">
    <name type="scientific">Operophtera brumata</name>
    <name type="common">Winter moth</name>
    <name type="synonym">Phalaena brumata</name>
    <dbReference type="NCBI Taxonomy" id="104452"/>
    <lineage>
        <taxon>Eukaryota</taxon>
        <taxon>Metazoa</taxon>
        <taxon>Ecdysozoa</taxon>
        <taxon>Arthropoda</taxon>
        <taxon>Hexapoda</taxon>
        <taxon>Insecta</taxon>
        <taxon>Pterygota</taxon>
        <taxon>Neoptera</taxon>
        <taxon>Endopterygota</taxon>
        <taxon>Lepidoptera</taxon>
        <taxon>Glossata</taxon>
        <taxon>Ditrysia</taxon>
        <taxon>Geometroidea</taxon>
        <taxon>Geometridae</taxon>
        <taxon>Larentiinae</taxon>
        <taxon>Operophtera</taxon>
    </lineage>
</organism>
<accession>A0A0L7KYX9</accession>